<evidence type="ECO:0000256" key="2">
    <source>
        <dbReference type="ARBA" id="ARBA00023002"/>
    </source>
</evidence>
<dbReference type="InterPro" id="IPR036291">
    <property type="entry name" value="NAD(P)-bd_dom_sf"/>
</dbReference>
<sequence>MTHLPSLSVSLGSRVFCVTGGASGMGAATVCLLAHHGAGAIWIADVNREALSKIKAEVTEINPITQIYTNVVDVSDPKQVDDWIATIKVKSGALHGAANVAGVSQPAFSSTHPAILEQTNEDWDRVLGVNFNGIMYCTRAQVRVMAEMPKGSHLAIVNVSSMASLIRGPSAFAYGASKVACAHFTACVAKDVYPLGIRANAVSPGNTFTAITSEFFGHMSKEETEKQLGKAGINTKLLDPADVARSIAWLLSEAALDVNGVNLPVGEGAP</sequence>
<evidence type="ECO:0000256" key="1">
    <source>
        <dbReference type="ARBA" id="ARBA00006484"/>
    </source>
</evidence>
<dbReference type="Gene3D" id="3.40.50.720">
    <property type="entry name" value="NAD(P)-binding Rossmann-like Domain"/>
    <property type="match status" value="1"/>
</dbReference>
<dbReference type="InterPro" id="IPR002347">
    <property type="entry name" value="SDR_fam"/>
</dbReference>
<dbReference type="OrthoDB" id="1669814at2759"/>
<keyword evidence="4" id="KW-1185">Reference proteome</keyword>
<gene>
    <name evidence="3" type="ORF">CRHIZ90672A_00008975</name>
</gene>
<dbReference type="CDD" id="cd05233">
    <property type="entry name" value="SDR_c"/>
    <property type="match status" value="1"/>
</dbReference>
<dbReference type="GO" id="GO:0016491">
    <property type="term" value="F:oxidoreductase activity"/>
    <property type="evidence" value="ECO:0007669"/>
    <property type="project" value="UniProtKB-KW"/>
</dbReference>
<protein>
    <submittedName>
        <fullName evidence="3">Uncharacterized protein</fullName>
    </submittedName>
</protein>
<dbReference type="AlphaFoldDB" id="A0A9N9VXF6"/>
<dbReference type="Pfam" id="PF13561">
    <property type="entry name" value="adh_short_C2"/>
    <property type="match status" value="1"/>
</dbReference>
<organism evidence="3 4">
    <name type="scientific">Clonostachys rhizophaga</name>
    <dbReference type="NCBI Taxonomy" id="160324"/>
    <lineage>
        <taxon>Eukaryota</taxon>
        <taxon>Fungi</taxon>
        <taxon>Dikarya</taxon>
        <taxon>Ascomycota</taxon>
        <taxon>Pezizomycotina</taxon>
        <taxon>Sordariomycetes</taxon>
        <taxon>Hypocreomycetidae</taxon>
        <taxon>Hypocreales</taxon>
        <taxon>Bionectriaceae</taxon>
        <taxon>Clonostachys</taxon>
    </lineage>
</organism>
<comment type="caution">
    <text evidence="3">The sequence shown here is derived from an EMBL/GenBank/DDBJ whole genome shotgun (WGS) entry which is preliminary data.</text>
</comment>
<dbReference type="EMBL" id="CABFNQ020000763">
    <property type="protein sequence ID" value="CAH0041196.1"/>
    <property type="molecule type" value="Genomic_DNA"/>
</dbReference>
<keyword evidence="2" id="KW-0560">Oxidoreductase</keyword>
<dbReference type="PRINTS" id="PR00081">
    <property type="entry name" value="GDHRDH"/>
</dbReference>
<evidence type="ECO:0000313" key="3">
    <source>
        <dbReference type="EMBL" id="CAH0041196.1"/>
    </source>
</evidence>
<name>A0A9N9VXF6_9HYPO</name>
<dbReference type="Proteomes" id="UP000696573">
    <property type="component" value="Unassembled WGS sequence"/>
</dbReference>
<dbReference type="PANTHER" id="PTHR24321:SF8">
    <property type="entry name" value="ESTRADIOL 17-BETA-DEHYDROGENASE 8-RELATED"/>
    <property type="match status" value="1"/>
</dbReference>
<reference evidence="3" key="1">
    <citation type="submission" date="2021-10" db="EMBL/GenBank/DDBJ databases">
        <authorList>
            <person name="Piombo E."/>
        </authorList>
    </citation>
    <scope>NUCLEOTIDE SEQUENCE</scope>
</reference>
<evidence type="ECO:0000313" key="4">
    <source>
        <dbReference type="Proteomes" id="UP000696573"/>
    </source>
</evidence>
<dbReference type="PANTHER" id="PTHR24321">
    <property type="entry name" value="DEHYDROGENASES, SHORT CHAIN"/>
    <property type="match status" value="1"/>
</dbReference>
<dbReference type="SUPFAM" id="SSF51735">
    <property type="entry name" value="NAD(P)-binding Rossmann-fold domains"/>
    <property type="match status" value="1"/>
</dbReference>
<accession>A0A9N9VXF6</accession>
<proteinExistence type="inferred from homology"/>
<comment type="similarity">
    <text evidence="1">Belongs to the short-chain dehydrogenases/reductases (SDR) family.</text>
</comment>